<dbReference type="Gene3D" id="3.10.129.10">
    <property type="entry name" value="Hotdog Thioesterase"/>
    <property type="match status" value="1"/>
</dbReference>
<dbReference type="STRING" id="1073996.SAMN05444271_11429"/>
<protein>
    <submittedName>
        <fullName evidence="2">Acyl dehydratase</fullName>
    </submittedName>
</protein>
<dbReference type="GeneID" id="35001587"/>
<name>A0A1H6UXI7_9EURY</name>
<evidence type="ECO:0000313" key="2">
    <source>
        <dbReference type="EMBL" id="SEI97113.1"/>
    </source>
</evidence>
<dbReference type="RefSeq" id="WP_218143671.1">
    <property type="nucleotide sequence ID" value="NZ_CP024845.1"/>
</dbReference>
<keyword evidence="3" id="KW-1185">Reference proteome</keyword>
<dbReference type="SUPFAM" id="SSF54637">
    <property type="entry name" value="Thioesterase/thiol ester dehydrase-isomerase"/>
    <property type="match status" value="1"/>
</dbReference>
<dbReference type="KEGG" id="hae:halTADL_0773"/>
<dbReference type="AlphaFoldDB" id="A0A1H6UXI7"/>
<evidence type="ECO:0000259" key="1">
    <source>
        <dbReference type="Pfam" id="PF01575"/>
    </source>
</evidence>
<sequence>MNGEESTAGIETVPYNMADAWVRATGHLVKSAVEVNRAALAAYGVSDTDRTSGGPSVAYARPEWELTRESDEPGVLSVGDRITFSKTFSDEDVGAFADISGDTNRLHLEDEFAEKSRFGTRIAHGTLVSGLISAALARLPGLTIYLSQDLSFLAPAYIGDRLTATIEVIDDLEDNKYILSTDVHDDSETQLIKGEAVVLIDPVPESDDE</sequence>
<dbReference type="GO" id="GO:0019171">
    <property type="term" value="F:(3R)-hydroxyacyl-[acyl-carrier-protein] dehydratase activity"/>
    <property type="evidence" value="ECO:0007669"/>
    <property type="project" value="TreeGrafter"/>
</dbReference>
<gene>
    <name evidence="2" type="ORF">SAMN05444271_11429</name>
</gene>
<dbReference type="GO" id="GO:0006633">
    <property type="term" value="P:fatty acid biosynthetic process"/>
    <property type="evidence" value="ECO:0007669"/>
    <property type="project" value="TreeGrafter"/>
</dbReference>
<organism evidence="2 3">
    <name type="scientific">Halohasta litchfieldiae</name>
    <dbReference type="NCBI Taxonomy" id="1073996"/>
    <lineage>
        <taxon>Archaea</taxon>
        <taxon>Methanobacteriati</taxon>
        <taxon>Methanobacteriota</taxon>
        <taxon>Stenosarchaea group</taxon>
        <taxon>Halobacteria</taxon>
        <taxon>Halobacteriales</taxon>
        <taxon>Haloferacaceae</taxon>
        <taxon>Halohasta</taxon>
    </lineage>
</organism>
<dbReference type="CDD" id="cd03449">
    <property type="entry name" value="R_hydratase"/>
    <property type="match status" value="1"/>
</dbReference>
<dbReference type="InterPro" id="IPR050965">
    <property type="entry name" value="UPF0336/Enoyl-CoA_hydratase"/>
</dbReference>
<dbReference type="InterPro" id="IPR029069">
    <property type="entry name" value="HotDog_dom_sf"/>
</dbReference>
<dbReference type="InterPro" id="IPR002539">
    <property type="entry name" value="MaoC-like_dom"/>
</dbReference>
<dbReference type="Pfam" id="PF01575">
    <property type="entry name" value="MaoC_dehydratas"/>
    <property type="match status" value="1"/>
</dbReference>
<evidence type="ECO:0000313" key="3">
    <source>
        <dbReference type="Proteomes" id="UP000198888"/>
    </source>
</evidence>
<reference evidence="2 3" key="1">
    <citation type="submission" date="2016-10" db="EMBL/GenBank/DDBJ databases">
        <authorList>
            <person name="de Groot N.N."/>
        </authorList>
    </citation>
    <scope>NUCLEOTIDE SEQUENCE [LARGE SCALE GENOMIC DNA]</scope>
    <source>
        <strain evidence="2 3">DSM 22187</strain>
    </source>
</reference>
<dbReference type="PANTHER" id="PTHR43437:SF3">
    <property type="entry name" value="HYDROXYACYL-THIOESTER DEHYDRATASE TYPE 2, MITOCHONDRIAL"/>
    <property type="match status" value="1"/>
</dbReference>
<dbReference type="EMBL" id="FNYR01000014">
    <property type="protein sequence ID" value="SEI97113.1"/>
    <property type="molecule type" value="Genomic_DNA"/>
</dbReference>
<dbReference type="PANTHER" id="PTHR43437">
    <property type="entry name" value="HYDROXYACYL-THIOESTER DEHYDRATASE TYPE 2, MITOCHONDRIAL-RELATED"/>
    <property type="match status" value="1"/>
</dbReference>
<dbReference type="Proteomes" id="UP000198888">
    <property type="component" value="Unassembled WGS sequence"/>
</dbReference>
<feature type="domain" description="MaoC-like" evidence="1">
    <location>
        <begin position="85"/>
        <end position="170"/>
    </location>
</feature>
<dbReference type="OrthoDB" id="51509at2157"/>
<accession>A0A1H6UXI7</accession>
<accession>A0A2H4PZT8</accession>
<proteinExistence type="predicted"/>